<dbReference type="EMBL" id="ML120352">
    <property type="protein sequence ID" value="RPB05613.1"/>
    <property type="molecule type" value="Genomic_DNA"/>
</dbReference>
<feature type="region of interest" description="Disordered" evidence="1">
    <location>
        <begin position="107"/>
        <end position="135"/>
    </location>
</feature>
<feature type="compositionally biased region" description="Low complexity" evidence="1">
    <location>
        <begin position="109"/>
        <end position="135"/>
    </location>
</feature>
<reference evidence="2 3" key="1">
    <citation type="journal article" date="2018" name="Nat. Ecol. Evol.">
        <title>Pezizomycetes genomes reveal the molecular basis of ectomycorrhizal truffle lifestyle.</title>
        <authorList>
            <person name="Murat C."/>
            <person name="Payen T."/>
            <person name="Noel B."/>
            <person name="Kuo A."/>
            <person name="Morin E."/>
            <person name="Chen J."/>
            <person name="Kohler A."/>
            <person name="Krizsan K."/>
            <person name="Balestrini R."/>
            <person name="Da Silva C."/>
            <person name="Montanini B."/>
            <person name="Hainaut M."/>
            <person name="Levati E."/>
            <person name="Barry K.W."/>
            <person name="Belfiori B."/>
            <person name="Cichocki N."/>
            <person name="Clum A."/>
            <person name="Dockter R.B."/>
            <person name="Fauchery L."/>
            <person name="Guy J."/>
            <person name="Iotti M."/>
            <person name="Le Tacon F."/>
            <person name="Lindquist E.A."/>
            <person name="Lipzen A."/>
            <person name="Malagnac F."/>
            <person name="Mello A."/>
            <person name="Molinier V."/>
            <person name="Miyauchi S."/>
            <person name="Poulain J."/>
            <person name="Riccioni C."/>
            <person name="Rubini A."/>
            <person name="Sitrit Y."/>
            <person name="Splivallo R."/>
            <person name="Traeger S."/>
            <person name="Wang M."/>
            <person name="Zifcakova L."/>
            <person name="Wipf D."/>
            <person name="Zambonelli A."/>
            <person name="Paolocci F."/>
            <person name="Nowrousian M."/>
            <person name="Ottonello S."/>
            <person name="Baldrian P."/>
            <person name="Spatafora J.W."/>
            <person name="Henrissat B."/>
            <person name="Nagy L.G."/>
            <person name="Aury J.M."/>
            <person name="Wincker P."/>
            <person name="Grigoriev I.V."/>
            <person name="Bonfante P."/>
            <person name="Martin F.M."/>
        </authorList>
    </citation>
    <scope>NUCLEOTIDE SEQUENCE [LARGE SCALE GENOMIC DNA]</scope>
    <source>
        <strain evidence="2 3">120613-1</strain>
    </source>
</reference>
<protein>
    <submittedName>
        <fullName evidence="2">Uncharacterized protein</fullName>
    </submittedName>
</protein>
<evidence type="ECO:0000256" key="1">
    <source>
        <dbReference type="SAM" id="MobiDB-lite"/>
    </source>
</evidence>
<dbReference type="OrthoDB" id="10663637at2759"/>
<keyword evidence="3" id="KW-1185">Reference proteome</keyword>
<dbReference type="Proteomes" id="UP000276215">
    <property type="component" value="Unassembled WGS sequence"/>
</dbReference>
<dbReference type="AlphaFoldDB" id="A0A3N4K5F1"/>
<sequence length="322" mass="34037">MESTDRDRNGGVPEGYCRLSNINESFLQLQCFTDVLPNWKNMTDGRSGNQTAISQGISFRHQACNSMYNVTFPPPTEVVKILSVSVPSGIVLPTTVSGVPFATGWPGDTSSSASPSASSSSSSNGSSGSAGGNTPNAGLKNAPSSLLTILCTLFAIGFFSIGVNADQDDNFDPYNPSCAMRCADQLANSSTTCTTSSSTNGYYSAAYYAYVCTDKPYLHDQIGCIIDECKYNTAFVVWKCSGDVRGHPHSQFHNARGRNLRQFLKHHHQCCCRVSDYNSPPVTGTSNPASVSGTGAPVGNAAGRNGVAVIGAFAAESDHFTL</sequence>
<gene>
    <name evidence="2" type="ORF">L873DRAFT_1785353</name>
</gene>
<evidence type="ECO:0000313" key="2">
    <source>
        <dbReference type="EMBL" id="RPB05613.1"/>
    </source>
</evidence>
<dbReference type="STRING" id="1336337.A0A3N4K5F1"/>
<name>A0A3N4K5F1_9PEZI</name>
<proteinExistence type="predicted"/>
<evidence type="ECO:0000313" key="3">
    <source>
        <dbReference type="Proteomes" id="UP000276215"/>
    </source>
</evidence>
<organism evidence="2 3">
    <name type="scientific">Choiromyces venosus 120613-1</name>
    <dbReference type="NCBI Taxonomy" id="1336337"/>
    <lineage>
        <taxon>Eukaryota</taxon>
        <taxon>Fungi</taxon>
        <taxon>Dikarya</taxon>
        <taxon>Ascomycota</taxon>
        <taxon>Pezizomycotina</taxon>
        <taxon>Pezizomycetes</taxon>
        <taxon>Pezizales</taxon>
        <taxon>Tuberaceae</taxon>
        <taxon>Choiromyces</taxon>
    </lineage>
</organism>
<accession>A0A3N4K5F1</accession>